<keyword evidence="7" id="KW-0539">Nucleus</keyword>
<name>A0A8J4YGV3_CHIOP</name>
<comment type="subcellular location">
    <subcellularLocation>
        <location evidence="1">Nucleus</location>
    </subcellularLocation>
</comment>
<evidence type="ECO:0000256" key="2">
    <source>
        <dbReference type="ARBA" id="ARBA00022723"/>
    </source>
</evidence>
<feature type="domain" description="C2H2-type" evidence="9">
    <location>
        <begin position="50"/>
        <end position="77"/>
    </location>
</feature>
<feature type="domain" description="C2H2-type" evidence="9">
    <location>
        <begin position="247"/>
        <end position="274"/>
    </location>
</feature>
<dbReference type="PANTHER" id="PTHR24409">
    <property type="entry name" value="ZINC FINGER PROTEIN 142"/>
    <property type="match status" value="1"/>
</dbReference>
<dbReference type="InterPro" id="IPR013087">
    <property type="entry name" value="Znf_C2H2_type"/>
</dbReference>
<evidence type="ECO:0000256" key="5">
    <source>
        <dbReference type="ARBA" id="ARBA00022833"/>
    </source>
</evidence>
<evidence type="ECO:0000256" key="7">
    <source>
        <dbReference type="ARBA" id="ARBA00023242"/>
    </source>
</evidence>
<dbReference type="PROSITE" id="PS50157">
    <property type="entry name" value="ZINC_FINGER_C2H2_2"/>
    <property type="match status" value="8"/>
</dbReference>
<keyword evidence="11" id="KW-1185">Reference proteome</keyword>
<dbReference type="SUPFAM" id="SSF57667">
    <property type="entry name" value="beta-beta-alpha zinc fingers"/>
    <property type="match status" value="6"/>
</dbReference>
<dbReference type="GO" id="GO:0005634">
    <property type="term" value="C:nucleus"/>
    <property type="evidence" value="ECO:0007669"/>
    <property type="project" value="UniProtKB-SubCell"/>
</dbReference>
<dbReference type="FunFam" id="3.30.160.60:FF:000875">
    <property type="entry name" value="zinc finger protein 236 isoform X7"/>
    <property type="match status" value="1"/>
</dbReference>
<feature type="domain" description="C2H2-type" evidence="9">
    <location>
        <begin position="275"/>
        <end position="303"/>
    </location>
</feature>
<dbReference type="Pfam" id="PF00096">
    <property type="entry name" value="zf-C2H2"/>
    <property type="match status" value="3"/>
</dbReference>
<protein>
    <submittedName>
        <fullName evidence="10">Zinc finger protein 569</fullName>
    </submittedName>
</protein>
<accession>A0A8J4YGV3</accession>
<dbReference type="GO" id="GO:0008270">
    <property type="term" value="F:zinc ion binding"/>
    <property type="evidence" value="ECO:0007669"/>
    <property type="project" value="UniProtKB-KW"/>
</dbReference>
<gene>
    <name evidence="10" type="primary">Znf569_1</name>
    <name evidence="10" type="ORF">GWK47_033528</name>
</gene>
<dbReference type="FunFam" id="3.30.160.60:FF:000072">
    <property type="entry name" value="zinc finger protein 143 isoform X1"/>
    <property type="match status" value="1"/>
</dbReference>
<evidence type="ECO:0000256" key="8">
    <source>
        <dbReference type="PROSITE-ProRule" id="PRU00042"/>
    </source>
</evidence>
<reference evidence="10" key="1">
    <citation type="submission" date="2020-07" db="EMBL/GenBank/DDBJ databases">
        <title>The High-quality genome of the commercially important snow crab, Chionoecetes opilio.</title>
        <authorList>
            <person name="Jeong J.-H."/>
            <person name="Ryu S."/>
        </authorList>
    </citation>
    <scope>NUCLEOTIDE SEQUENCE</scope>
    <source>
        <strain evidence="10">MADBK_172401_WGS</strain>
        <tissue evidence="10">Digestive gland</tissue>
    </source>
</reference>
<dbReference type="FunFam" id="3.30.160.60:FF:002343">
    <property type="entry name" value="Zinc finger protein 33A"/>
    <property type="match status" value="1"/>
</dbReference>
<dbReference type="EMBL" id="JACEEZ010002786">
    <property type="protein sequence ID" value="KAG0727960.1"/>
    <property type="molecule type" value="Genomic_DNA"/>
</dbReference>
<dbReference type="SMART" id="SM00355">
    <property type="entry name" value="ZnF_C2H2"/>
    <property type="match status" value="9"/>
</dbReference>
<dbReference type="Proteomes" id="UP000770661">
    <property type="component" value="Unassembled WGS sequence"/>
</dbReference>
<keyword evidence="4 8" id="KW-0863">Zinc-finger</keyword>
<evidence type="ECO:0000256" key="1">
    <source>
        <dbReference type="ARBA" id="ARBA00004123"/>
    </source>
</evidence>
<evidence type="ECO:0000259" key="9">
    <source>
        <dbReference type="PROSITE" id="PS50157"/>
    </source>
</evidence>
<keyword evidence="6" id="KW-0238">DNA-binding</keyword>
<feature type="domain" description="C2H2-type" evidence="9">
    <location>
        <begin position="219"/>
        <end position="246"/>
    </location>
</feature>
<evidence type="ECO:0000256" key="3">
    <source>
        <dbReference type="ARBA" id="ARBA00022737"/>
    </source>
</evidence>
<proteinExistence type="predicted"/>
<keyword evidence="3" id="KW-0677">Repeat</keyword>
<dbReference type="GO" id="GO:0000977">
    <property type="term" value="F:RNA polymerase II transcription regulatory region sequence-specific DNA binding"/>
    <property type="evidence" value="ECO:0007669"/>
    <property type="project" value="TreeGrafter"/>
</dbReference>
<comment type="caution">
    <text evidence="10">The sequence shown here is derived from an EMBL/GenBank/DDBJ whole genome shotgun (WGS) entry which is preliminary data.</text>
</comment>
<keyword evidence="5" id="KW-0862">Zinc</keyword>
<evidence type="ECO:0000313" key="10">
    <source>
        <dbReference type="EMBL" id="KAG0727960.1"/>
    </source>
</evidence>
<dbReference type="FunFam" id="3.30.160.60:FF:000630">
    <property type="entry name" value="Zinc finger protein 180"/>
    <property type="match status" value="1"/>
</dbReference>
<dbReference type="AlphaFoldDB" id="A0A8J4YGV3"/>
<feature type="domain" description="C2H2-type" evidence="9">
    <location>
        <begin position="106"/>
        <end position="129"/>
    </location>
</feature>
<organism evidence="10 11">
    <name type="scientific">Chionoecetes opilio</name>
    <name type="common">Atlantic snow crab</name>
    <name type="synonym">Cancer opilio</name>
    <dbReference type="NCBI Taxonomy" id="41210"/>
    <lineage>
        <taxon>Eukaryota</taxon>
        <taxon>Metazoa</taxon>
        <taxon>Ecdysozoa</taxon>
        <taxon>Arthropoda</taxon>
        <taxon>Crustacea</taxon>
        <taxon>Multicrustacea</taxon>
        <taxon>Malacostraca</taxon>
        <taxon>Eumalacostraca</taxon>
        <taxon>Eucarida</taxon>
        <taxon>Decapoda</taxon>
        <taxon>Pleocyemata</taxon>
        <taxon>Brachyura</taxon>
        <taxon>Eubrachyura</taxon>
        <taxon>Majoidea</taxon>
        <taxon>Majidae</taxon>
        <taxon>Chionoecetes</taxon>
    </lineage>
</organism>
<feature type="domain" description="C2H2-type" evidence="9">
    <location>
        <begin position="322"/>
        <end position="340"/>
    </location>
</feature>
<feature type="domain" description="C2H2-type" evidence="9">
    <location>
        <begin position="191"/>
        <end position="218"/>
    </location>
</feature>
<dbReference type="OrthoDB" id="6408474at2759"/>
<dbReference type="Gene3D" id="3.30.160.60">
    <property type="entry name" value="Classic Zinc Finger"/>
    <property type="match status" value="9"/>
</dbReference>
<keyword evidence="2" id="KW-0479">Metal-binding</keyword>
<feature type="domain" description="C2H2-type" evidence="9">
    <location>
        <begin position="78"/>
        <end position="105"/>
    </location>
</feature>
<dbReference type="FunFam" id="3.30.160.60:FF:000446">
    <property type="entry name" value="Zinc finger protein"/>
    <property type="match status" value="1"/>
</dbReference>
<evidence type="ECO:0000256" key="6">
    <source>
        <dbReference type="ARBA" id="ARBA00023125"/>
    </source>
</evidence>
<dbReference type="PANTHER" id="PTHR24409:SF295">
    <property type="entry name" value="AZ2-RELATED"/>
    <property type="match status" value="1"/>
</dbReference>
<dbReference type="InterPro" id="IPR036236">
    <property type="entry name" value="Znf_C2H2_sf"/>
</dbReference>
<evidence type="ECO:0000313" key="11">
    <source>
        <dbReference type="Proteomes" id="UP000770661"/>
    </source>
</evidence>
<sequence>MNLIRAISLQGVIVDKAFTYLPYAALRKPGPSSSSSLNPRHTLLPSEKPHACPHCPYRASQRIHLQEHIRIHTGEKPYQCPHCPYAARTNYILTKHIRRHTGEKPFHCPHCHYRAAQRSHLVTHLRTHAIIRYLSCPRCPYKTHDEGNLQDHLRLHQEGGHVVPRRPVTLTRPEATKGLSLLQAAGQDKPYSCTLCTYSTHRRDHLNTHTRTHTGERPYACPHCPYRAAQRVHLNSHVRTHTGERPYACPHCTYRASQRAHLLFHLRTHTGERPYQCPVCPYASSQNSHLKQHLRAVHPGWEEDGTTKAQTEEQQHHLYPFFGQTEDLRRHVRTHTGEKPYTCPFCPYRAAVKSSVIRHARSIHGAPLTPHNVLV</sequence>
<evidence type="ECO:0000256" key="4">
    <source>
        <dbReference type="ARBA" id="ARBA00022771"/>
    </source>
</evidence>
<dbReference type="GO" id="GO:0000981">
    <property type="term" value="F:DNA-binding transcription factor activity, RNA polymerase II-specific"/>
    <property type="evidence" value="ECO:0007669"/>
    <property type="project" value="TreeGrafter"/>
</dbReference>
<dbReference type="FunFam" id="3.30.160.60:FF:002711">
    <property type="entry name" value="Zinc finger protein 16"/>
    <property type="match status" value="1"/>
</dbReference>